<dbReference type="InterPro" id="IPR000683">
    <property type="entry name" value="Gfo/Idh/MocA-like_OxRdtase_N"/>
</dbReference>
<accession>A0A0D2CZQ7</accession>
<dbReference type="HOGENOM" id="CLU_023194_19_2_1"/>
<protein>
    <recommendedName>
        <fullName evidence="7">Oxidoreductase</fullName>
    </recommendedName>
</protein>
<evidence type="ECO:0000256" key="1">
    <source>
        <dbReference type="ARBA" id="ARBA00010928"/>
    </source>
</evidence>
<dbReference type="InterPro" id="IPR051317">
    <property type="entry name" value="Gfo/Idh/MocA_oxidoreduct"/>
</dbReference>
<comment type="similarity">
    <text evidence="1">Belongs to the Gfo/Idh/MocA family.</text>
</comment>
<dbReference type="Pfam" id="PF02894">
    <property type="entry name" value="GFO_IDH_MocA_C"/>
    <property type="match status" value="1"/>
</dbReference>
<dbReference type="Gene3D" id="3.30.360.10">
    <property type="entry name" value="Dihydrodipicolinate Reductase, domain 2"/>
    <property type="match status" value="1"/>
</dbReference>
<dbReference type="GO" id="GO:0016491">
    <property type="term" value="F:oxidoreductase activity"/>
    <property type="evidence" value="ECO:0007669"/>
    <property type="project" value="UniProtKB-KW"/>
</dbReference>
<evidence type="ECO:0000259" key="4">
    <source>
        <dbReference type="Pfam" id="PF02894"/>
    </source>
</evidence>
<dbReference type="Pfam" id="PF01408">
    <property type="entry name" value="GFO_IDH_MocA"/>
    <property type="match status" value="1"/>
</dbReference>
<dbReference type="GO" id="GO:0000166">
    <property type="term" value="F:nucleotide binding"/>
    <property type="evidence" value="ECO:0007669"/>
    <property type="project" value="InterPro"/>
</dbReference>
<name>A0A0D2CZQ7_9EURO</name>
<evidence type="ECO:0000259" key="3">
    <source>
        <dbReference type="Pfam" id="PF01408"/>
    </source>
</evidence>
<dbReference type="EMBL" id="KN846957">
    <property type="protein sequence ID" value="KIW70746.1"/>
    <property type="molecule type" value="Genomic_DNA"/>
</dbReference>
<keyword evidence="6" id="KW-1185">Reference proteome</keyword>
<dbReference type="SUPFAM" id="SSF51735">
    <property type="entry name" value="NAD(P)-binding Rossmann-fold domains"/>
    <property type="match status" value="1"/>
</dbReference>
<proteinExistence type="inferred from homology"/>
<feature type="domain" description="Gfo/Idh/MocA-like oxidoreductase N-terminal" evidence="3">
    <location>
        <begin position="7"/>
        <end position="125"/>
    </location>
</feature>
<organism evidence="5 6">
    <name type="scientific">Phialophora macrospora</name>
    <dbReference type="NCBI Taxonomy" id="1851006"/>
    <lineage>
        <taxon>Eukaryota</taxon>
        <taxon>Fungi</taxon>
        <taxon>Dikarya</taxon>
        <taxon>Ascomycota</taxon>
        <taxon>Pezizomycotina</taxon>
        <taxon>Eurotiomycetes</taxon>
        <taxon>Chaetothyriomycetidae</taxon>
        <taxon>Chaetothyriales</taxon>
        <taxon>Herpotrichiellaceae</taxon>
        <taxon>Phialophora</taxon>
    </lineage>
</organism>
<evidence type="ECO:0000313" key="6">
    <source>
        <dbReference type="Proteomes" id="UP000054266"/>
    </source>
</evidence>
<dbReference type="Gene3D" id="3.40.50.720">
    <property type="entry name" value="NAD(P)-binding Rossmann-like Domain"/>
    <property type="match status" value="1"/>
</dbReference>
<sequence>MAGGKYNVGIIGYGLSAKIFHIPFVNAVSDFNLYAIVQRSPKPDDDASKDWPNIQVYHSAEDLVRDEQVHVVIVTTAPESHLQLAKLALSAKKHVVVEKPFTPTSAEARELVDLAKSQDRVLTVYQNRRWDSDFLTLKKYIDDGTLGRVVEFETHFDRHRPEAPSGTWKAYNAPGTGAVYDLGTHLMDQVIHLFGMPERVTGFVGSQREVNPTGLEDSCTVFLHYDARKLLVTVKAGVISPEVNQLRYWVRGEKGSFKKFHLDPQEDQLRKEGLRPGDAGYGVESEDHHGVLNIDKGNGKIVSEVVPTVEPPTYVEYYRRLAAALGGDASKIPVPPEEAVGLIRLVELARESSRVGQTLRV</sequence>
<evidence type="ECO:0000256" key="2">
    <source>
        <dbReference type="ARBA" id="ARBA00023002"/>
    </source>
</evidence>
<keyword evidence="2" id="KW-0560">Oxidoreductase</keyword>
<dbReference type="InterPro" id="IPR036291">
    <property type="entry name" value="NAD(P)-bd_dom_sf"/>
</dbReference>
<dbReference type="InterPro" id="IPR004104">
    <property type="entry name" value="Gfo/Idh/MocA-like_OxRdtase_C"/>
</dbReference>
<dbReference type="PANTHER" id="PTHR43708:SF5">
    <property type="entry name" value="CONSERVED EXPRESSED OXIDOREDUCTASE (EUROFUNG)-RELATED"/>
    <property type="match status" value="1"/>
</dbReference>
<evidence type="ECO:0000313" key="5">
    <source>
        <dbReference type="EMBL" id="KIW70746.1"/>
    </source>
</evidence>
<gene>
    <name evidence="5" type="ORF">PV04_02987</name>
</gene>
<reference evidence="5 6" key="1">
    <citation type="submission" date="2015-01" db="EMBL/GenBank/DDBJ databases">
        <title>The Genome Sequence of Capronia semiimmersa CBS27337.</title>
        <authorList>
            <consortium name="The Broad Institute Genomics Platform"/>
            <person name="Cuomo C."/>
            <person name="de Hoog S."/>
            <person name="Gorbushina A."/>
            <person name="Stielow B."/>
            <person name="Teixiera M."/>
            <person name="Abouelleil A."/>
            <person name="Chapman S.B."/>
            <person name="Priest M."/>
            <person name="Young S.K."/>
            <person name="Wortman J."/>
            <person name="Nusbaum C."/>
            <person name="Birren B."/>
        </authorList>
    </citation>
    <scope>NUCLEOTIDE SEQUENCE [LARGE SCALE GENOMIC DNA]</scope>
    <source>
        <strain evidence="5 6">CBS 27337</strain>
    </source>
</reference>
<dbReference type="PANTHER" id="PTHR43708">
    <property type="entry name" value="CONSERVED EXPRESSED OXIDOREDUCTASE (EUROFUNG)"/>
    <property type="match status" value="1"/>
</dbReference>
<dbReference type="AlphaFoldDB" id="A0A0D2CZQ7"/>
<dbReference type="Proteomes" id="UP000054266">
    <property type="component" value="Unassembled WGS sequence"/>
</dbReference>
<dbReference type="STRING" id="5601.A0A0D2CZQ7"/>
<feature type="domain" description="Gfo/Idh/MocA-like oxidoreductase C-terminal" evidence="4">
    <location>
        <begin position="138"/>
        <end position="359"/>
    </location>
</feature>
<evidence type="ECO:0008006" key="7">
    <source>
        <dbReference type="Google" id="ProtNLM"/>
    </source>
</evidence>